<keyword evidence="2" id="KW-1185">Reference proteome</keyword>
<evidence type="ECO:0000313" key="1">
    <source>
        <dbReference type="EMBL" id="KOX69947.1"/>
    </source>
</evidence>
<dbReference type="EMBL" id="KQ435878">
    <property type="protein sequence ID" value="KOX69947.1"/>
    <property type="molecule type" value="Genomic_DNA"/>
</dbReference>
<sequence>MAMAIDTDTRNVATYVHTCLETCLSRYVAEETVVDRQSLAHDRTKTFDRRNIEKCAW</sequence>
<dbReference type="Proteomes" id="UP000053105">
    <property type="component" value="Unassembled WGS sequence"/>
</dbReference>
<organism evidence="1 2">
    <name type="scientific">Melipona quadrifasciata</name>
    <dbReference type="NCBI Taxonomy" id="166423"/>
    <lineage>
        <taxon>Eukaryota</taxon>
        <taxon>Metazoa</taxon>
        <taxon>Ecdysozoa</taxon>
        <taxon>Arthropoda</taxon>
        <taxon>Hexapoda</taxon>
        <taxon>Insecta</taxon>
        <taxon>Pterygota</taxon>
        <taxon>Neoptera</taxon>
        <taxon>Endopterygota</taxon>
        <taxon>Hymenoptera</taxon>
        <taxon>Apocrita</taxon>
        <taxon>Aculeata</taxon>
        <taxon>Apoidea</taxon>
        <taxon>Anthophila</taxon>
        <taxon>Apidae</taxon>
        <taxon>Melipona</taxon>
    </lineage>
</organism>
<evidence type="ECO:0000313" key="2">
    <source>
        <dbReference type="Proteomes" id="UP000053105"/>
    </source>
</evidence>
<gene>
    <name evidence="1" type="ORF">WN51_04462</name>
</gene>
<accession>A0A0M8ZSB0</accession>
<dbReference type="AlphaFoldDB" id="A0A0M8ZSB0"/>
<proteinExistence type="predicted"/>
<name>A0A0M8ZSB0_9HYME</name>
<reference evidence="1 2" key="1">
    <citation type="submission" date="2015-07" db="EMBL/GenBank/DDBJ databases">
        <title>The genome of Melipona quadrifasciata.</title>
        <authorList>
            <person name="Pan H."/>
            <person name="Kapheim K."/>
        </authorList>
    </citation>
    <scope>NUCLEOTIDE SEQUENCE [LARGE SCALE GENOMIC DNA]</scope>
    <source>
        <strain evidence="1">0111107301</strain>
        <tissue evidence="1">Whole body</tissue>
    </source>
</reference>
<protein>
    <submittedName>
        <fullName evidence="1">Uncharacterized protein</fullName>
    </submittedName>
</protein>